<dbReference type="EMBL" id="JBFAEG010000027">
    <property type="protein sequence ID" value="MEU5711434.1"/>
    <property type="molecule type" value="Genomic_DNA"/>
</dbReference>
<sequence length="273" mass="29603">MDTAPILVLGATGSTGRRVTAHLRALGAPVRGASRHSATRFDWNDRSTWEPALRGANRMFLMAPDGIPVHPDLVGLAADLGVERIVLLSSRAIEVIGDQRLIAAEDTVKKSGAAWTILRIDWFDQNFDEGPFRDAVRAGELALPLGDCRQGFVDLDDVGAAAARTLTEDGHTGRTYELTGPQALSFGEACAVIQDVTGRPMRFHGGDDAYRAAQTSFGRSEESVERDITAYAALRSLGDTEPLDTVPRLTGRRARTFREYVTEAASGNDWPRP</sequence>
<protein>
    <submittedName>
        <fullName evidence="1">SDR family NAD(P)-dependent oxidoreductase</fullName>
    </submittedName>
</protein>
<dbReference type="InterPro" id="IPR036291">
    <property type="entry name" value="NAD(P)-bd_dom_sf"/>
</dbReference>
<accession>A0ABV3AHK9</accession>
<dbReference type="SUPFAM" id="SSF51735">
    <property type="entry name" value="NAD(P)-binding Rossmann-fold domains"/>
    <property type="match status" value="1"/>
</dbReference>
<dbReference type="Proteomes" id="UP001551011">
    <property type="component" value="Unassembled WGS sequence"/>
</dbReference>
<organism evidence="1 2">
    <name type="scientific">Streptomyces flaveolus</name>
    <dbReference type="NCBI Taxonomy" id="67297"/>
    <lineage>
        <taxon>Bacteria</taxon>
        <taxon>Bacillati</taxon>
        <taxon>Actinomycetota</taxon>
        <taxon>Actinomycetes</taxon>
        <taxon>Kitasatosporales</taxon>
        <taxon>Streptomycetaceae</taxon>
        <taxon>Streptomyces</taxon>
    </lineage>
</organism>
<dbReference type="Gene3D" id="3.90.25.10">
    <property type="entry name" value="UDP-galactose 4-epimerase, domain 1"/>
    <property type="match status" value="1"/>
</dbReference>
<evidence type="ECO:0000313" key="2">
    <source>
        <dbReference type="Proteomes" id="UP001551011"/>
    </source>
</evidence>
<evidence type="ECO:0000313" key="1">
    <source>
        <dbReference type="EMBL" id="MEU5711434.1"/>
    </source>
</evidence>
<dbReference type="RefSeq" id="WP_031025909.1">
    <property type="nucleotide sequence ID" value="NZ_JBEXDP010000042.1"/>
</dbReference>
<dbReference type="Gene3D" id="3.40.50.720">
    <property type="entry name" value="NAD(P)-binding Rossmann-like Domain"/>
    <property type="match status" value="1"/>
</dbReference>
<dbReference type="PANTHER" id="PTHR43162">
    <property type="match status" value="1"/>
</dbReference>
<keyword evidence="2" id="KW-1185">Reference proteome</keyword>
<name>A0ABV3AHK9_9ACTN</name>
<reference evidence="1 2" key="1">
    <citation type="submission" date="2024-06" db="EMBL/GenBank/DDBJ databases">
        <title>The Natural Products Discovery Center: Release of the First 8490 Sequenced Strains for Exploring Actinobacteria Biosynthetic Diversity.</title>
        <authorList>
            <person name="Kalkreuter E."/>
            <person name="Kautsar S.A."/>
            <person name="Yang D."/>
            <person name="Bader C.D."/>
            <person name="Teijaro C.N."/>
            <person name="Fluegel L."/>
            <person name="Davis C.M."/>
            <person name="Simpson J.R."/>
            <person name="Lauterbach L."/>
            <person name="Steele A.D."/>
            <person name="Gui C."/>
            <person name="Meng S."/>
            <person name="Li G."/>
            <person name="Viehrig K."/>
            <person name="Ye F."/>
            <person name="Su P."/>
            <person name="Kiefer A.F."/>
            <person name="Nichols A."/>
            <person name="Cepeda A.J."/>
            <person name="Yan W."/>
            <person name="Fan B."/>
            <person name="Jiang Y."/>
            <person name="Adhikari A."/>
            <person name="Zheng C.-J."/>
            <person name="Schuster L."/>
            <person name="Cowan T.M."/>
            <person name="Smanski M.J."/>
            <person name="Chevrette M.G."/>
            <person name="De Carvalho L.P.S."/>
            <person name="Shen B."/>
        </authorList>
    </citation>
    <scope>NUCLEOTIDE SEQUENCE [LARGE SCALE GENOMIC DNA]</scope>
    <source>
        <strain evidence="1 2">NPDC020594</strain>
    </source>
</reference>
<dbReference type="InterPro" id="IPR051604">
    <property type="entry name" value="Ergot_Alk_Oxidoreductase"/>
</dbReference>
<dbReference type="PANTHER" id="PTHR43162:SF1">
    <property type="entry name" value="PRESTALK A DIFFERENTIATION PROTEIN A"/>
    <property type="match status" value="1"/>
</dbReference>
<gene>
    <name evidence="1" type="ORF">AB0H04_31995</name>
</gene>
<comment type="caution">
    <text evidence="1">The sequence shown here is derived from an EMBL/GenBank/DDBJ whole genome shotgun (WGS) entry which is preliminary data.</text>
</comment>
<proteinExistence type="predicted"/>